<gene>
    <name evidence="1" type="ORF">EAG_02278</name>
</gene>
<name>E2A2B8_CAMFO</name>
<organism evidence="2">
    <name type="scientific">Camponotus floridanus</name>
    <name type="common">Florida carpenter ant</name>
    <dbReference type="NCBI Taxonomy" id="104421"/>
    <lineage>
        <taxon>Eukaryota</taxon>
        <taxon>Metazoa</taxon>
        <taxon>Ecdysozoa</taxon>
        <taxon>Arthropoda</taxon>
        <taxon>Hexapoda</taxon>
        <taxon>Insecta</taxon>
        <taxon>Pterygota</taxon>
        <taxon>Neoptera</taxon>
        <taxon>Endopterygota</taxon>
        <taxon>Hymenoptera</taxon>
        <taxon>Apocrita</taxon>
        <taxon>Aculeata</taxon>
        <taxon>Formicoidea</taxon>
        <taxon>Formicidae</taxon>
        <taxon>Formicinae</taxon>
        <taxon>Camponotus</taxon>
    </lineage>
</organism>
<dbReference type="InterPro" id="IPR022048">
    <property type="entry name" value="Envelope_fusion-like"/>
</dbReference>
<evidence type="ECO:0000313" key="1">
    <source>
        <dbReference type="EMBL" id="EFN72422.1"/>
    </source>
</evidence>
<dbReference type="EMBL" id="GL436033">
    <property type="protein sequence ID" value="EFN72422.1"/>
    <property type="molecule type" value="Genomic_DNA"/>
</dbReference>
<accession>E2A2B8</accession>
<protein>
    <submittedName>
        <fullName evidence="1">Uncharacterized protein</fullName>
    </submittedName>
</protein>
<sequence>IITQPMYEIFNVIPLPTINYNNKFVYIKIKNKLIIVIKEMRTYLSLTEQDLTNCINRNKQYICESNHAIYHLNVNMPCEIKIYVYGPDYREHCNIGHVIVNHTI</sequence>
<feature type="non-terminal residue" evidence="1">
    <location>
        <position position="104"/>
    </location>
</feature>
<dbReference type="InParanoid" id="E2A2B8"/>
<dbReference type="Proteomes" id="UP000000311">
    <property type="component" value="Unassembled WGS sequence"/>
</dbReference>
<proteinExistence type="predicted"/>
<evidence type="ECO:0000313" key="2">
    <source>
        <dbReference type="Proteomes" id="UP000000311"/>
    </source>
</evidence>
<reference evidence="1 2" key="1">
    <citation type="journal article" date="2010" name="Science">
        <title>Genomic comparison of the ants Camponotus floridanus and Harpegnathos saltator.</title>
        <authorList>
            <person name="Bonasio R."/>
            <person name="Zhang G."/>
            <person name="Ye C."/>
            <person name="Mutti N.S."/>
            <person name="Fang X."/>
            <person name="Qin N."/>
            <person name="Donahue G."/>
            <person name="Yang P."/>
            <person name="Li Q."/>
            <person name="Li C."/>
            <person name="Zhang P."/>
            <person name="Huang Z."/>
            <person name="Berger S.L."/>
            <person name="Reinberg D."/>
            <person name="Wang J."/>
            <person name="Liebig J."/>
        </authorList>
    </citation>
    <scope>NUCLEOTIDE SEQUENCE [LARGE SCALE GENOMIC DNA]</scope>
    <source>
        <strain evidence="2">C129</strain>
    </source>
</reference>
<dbReference type="Pfam" id="PF12259">
    <property type="entry name" value="Baculo_F"/>
    <property type="match status" value="1"/>
</dbReference>
<feature type="non-terminal residue" evidence="1">
    <location>
        <position position="1"/>
    </location>
</feature>
<keyword evidence="2" id="KW-1185">Reference proteome</keyword>
<dbReference type="AlphaFoldDB" id="E2A2B8"/>